<accession>A0A094WGJ0</accession>
<dbReference type="Proteomes" id="UP000002754">
    <property type="component" value="Unassembled WGS sequence"/>
</dbReference>
<evidence type="ECO:0000313" key="1">
    <source>
        <dbReference type="EMBL" id="KGA96864.1"/>
    </source>
</evidence>
<reference evidence="2 4" key="2">
    <citation type="submission" date="2014-01" db="EMBL/GenBank/DDBJ databases">
        <title>Draft genome sequencing of Bacillus alcalophilus CGMCC 1.3604.</title>
        <authorList>
            <person name="Yang J."/>
            <person name="Diao L."/>
            <person name="Yang S."/>
        </authorList>
    </citation>
    <scope>NUCLEOTIDE SEQUENCE [LARGE SCALE GENOMIC DNA]</scope>
    <source>
        <strain evidence="2 4">CGMCC 1.3604</strain>
    </source>
</reference>
<keyword evidence="3" id="KW-1185">Reference proteome</keyword>
<reference evidence="1 3" key="1">
    <citation type="journal article" date="2014" name="Genome Announc.">
        <title>Draft Genome Sequence of Bacillus alcalophilus AV1934, a Classic Alkaliphile Isolated from Human Feces in 1934.</title>
        <authorList>
            <person name="Attie O."/>
            <person name="Jayaprakash A."/>
            <person name="Shah H."/>
            <person name="Paulsen I.T."/>
            <person name="Morino M."/>
            <person name="Takahashi Y."/>
            <person name="Narumi I."/>
            <person name="Sachidanandam R."/>
            <person name="Satoh K."/>
            <person name="Ito M."/>
            <person name="Krulwich T.A."/>
        </authorList>
    </citation>
    <scope>NUCLEOTIDE SEQUENCE [LARGE SCALE GENOMIC DNA]</scope>
    <source>
        <strain evidence="1 3">AV1934</strain>
    </source>
</reference>
<sequence>MLARMRKRHIRWSISQDPTTITIKQTGRVRSGGGFREIDELLPPIVVRIFRSNNNQIKQVSELAGTKQLDGVWSMLLDDASNFQTGPNIKNMFEVEGVGKFEVKALYPNVVNGEYVGALCELERVM</sequence>
<dbReference type="AlphaFoldDB" id="A0A094WGJ0"/>
<organism evidence="1 3">
    <name type="scientific">Alkalihalobacillus alcalophilus ATCC 27647 = CGMCC 1.3604</name>
    <dbReference type="NCBI Taxonomy" id="1218173"/>
    <lineage>
        <taxon>Bacteria</taxon>
        <taxon>Bacillati</taxon>
        <taxon>Bacillota</taxon>
        <taxon>Bacilli</taxon>
        <taxon>Bacillales</taxon>
        <taxon>Bacillaceae</taxon>
        <taxon>Alkalihalobacillus</taxon>
    </lineage>
</organism>
<dbReference type="EMBL" id="ALPT02000044">
    <property type="protein sequence ID" value="KGA96864.1"/>
    <property type="molecule type" value="Genomic_DNA"/>
</dbReference>
<protein>
    <submittedName>
        <fullName evidence="1">Uncharacterized protein</fullName>
    </submittedName>
</protein>
<name>A0A094WGJ0_ALKAL</name>
<dbReference type="EMBL" id="JALP01000078">
    <property type="protein sequence ID" value="THG91311.1"/>
    <property type="molecule type" value="Genomic_DNA"/>
</dbReference>
<evidence type="ECO:0000313" key="4">
    <source>
        <dbReference type="Proteomes" id="UP000297014"/>
    </source>
</evidence>
<dbReference type="STRING" id="1218173.BALCAV_0213680"/>
<dbReference type="RefSeq" id="WP_003321271.1">
    <property type="nucleotide sequence ID" value="NZ_ALPT02000044.1"/>
</dbReference>
<comment type="caution">
    <text evidence="1">The sequence shown here is derived from an EMBL/GenBank/DDBJ whole genome shotgun (WGS) entry which is preliminary data.</text>
</comment>
<dbReference type="eggNOG" id="ENOG5032M84">
    <property type="taxonomic scope" value="Bacteria"/>
</dbReference>
<evidence type="ECO:0000313" key="3">
    <source>
        <dbReference type="Proteomes" id="UP000002754"/>
    </source>
</evidence>
<dbReference type="OrthoDB" id="1683428at2"/>
<dbReference type="Proteomes" id="UP000297014">
    <property type="component" value="Unassembled WGS sequence"/>
</dbReference>
<evidence type="ECO:0000313" key="2">
    <source>
        <dbReference type="EMBL" id="THG91311.1"/>
    </source>
</evidence>
<gene>
    <name evidence="2" type="ORF">AJ85_05670</name>
    <name evidence="1" type="ORF">BALCAV_0213680</name>
</gene>
<proteinExistence type="predicted"/>